<organism evidence="4 5">
    <name type="scientific">Streptacidiphilus cavernicola</name>
    <dbReference type="NCBI Taxonomy" id="3342716"/>
    <lineage>
        <taxon>Bacteria</taxon>
        <taxon>Bacillati</taxon>
        <taxon>Actinomycetota</taxon>
        <taxon>Actinomycetes</taxon>
        <taxon>Kitasatosporales</taxon>
        <taxon>Streptomycetaceae</taxon>
        <taxon>Streptacidiphilus</taxon>
    </lineage>
</organism>
<dbReference type="PANTHER" id="PTHR14218">
    <property type="entry name" value="PROTEASE S8 TRIPEPTIDYL PEPTIDASE I CLN2"/>
    <property type="match status" value="1"/>
</dbReference>
<feature type="domain" description="Peptidase S53" evidence="3">
    <location>
        <begin position="1042"/>
        <end position="1388"/>
    </location>
</feature>
<dbReference type="RefSeq" id="WP_380534121.1">
    <property type="nucleotide sequence ID" value="NZ_JBHFAB010000005.1"/>
</dbReference>
<dbReference type="Gene3D" id="3.40.50.200">
    <property type="entry name" value="Peptidase S8/S53 domain"/>
    <property type="match status" value="1"/>
</dbReference>
<reference evidence="4 5" key="1">
    <citation type="submission" date="2024-09" db="EMBL/GenBank/DDBJ databases">
        <authorList>
            <person name="Lee S.D."/>
        </authorList>
    </citation>
    <scope>NUCLEOTIDE SEQUENCE [LARGE SCALE GENOMIC DNA]</scope>
    <source>
        <strain evidence="4 5">N8-3</strain>
    </source>
</reference>
<feature type="compositionally biased region" description="Low complexity" evidence="1">
    <location>
        <begin position="1028"/>
        <end position="1041"/>
    </location>
</feature>
<gene>
    <name evidence="4" type="ORF">ACEZDE_08480</name>
</gene>
<feature type="signal peptide" evidence="2">
    <location>
        <begin position="1"/>
        <end position="30"/>
    </location>
</feature>
<dbReference type="SUPFAM" id="SSF50969">
    <property type="entry name" value="YVTN repeat-like/Quinoprotein amine dehydrogenase"/>
    <property type="match status" value="1"/>
</dbReference>
<comment type="caution">
    <text evidence="4">The sequence shown here is derived from an EMBL/GenBank/DDBJ whole genome shotgun (WGS) entry which is preliminary data.</text>
</comment>
<protein>
    <recommendedName>
        <fullName evidence="3">Peptidase S53 domain-containing protein</fullName>
    </recommendedName>
</protein>
<evidence type="ECO:0000256" key="2">
    <source>
        <dbReference type="SAM" id="SignalP"/>
    </source>
</evidence>
<feature type="region of interest" description="Disordered" evidence="1">
    <location>
        <begin position="1024"/>
        <end position="1043"/>
    </location>
</feature>
<dbReference type="CDD" id="cd04056">
    <property type="entry name" value="Peptidases_S53"/>
    <property type="match status" value="1"/>
</dbReference>
<dbReference type="InterPro" id="IPR036852">
    <property type="entry name" value="Peptidase_S8/S53_dom_sf"/>
</dbReference>
<dbReference type="EMBL" id="JBHFAB010000005">
    <property type="protein sequence ID" value="MFC1416676.1"/>
    <property type="molecule type" value="Genomic_DNA"/>
</dbReference>
<dbReference type="InterPro" id="IPR011047">
    <property type="entry name" value="Quinoprotein_ADH-like_sf"/>
</dbReference>
<keyword evidence="5" id="KW-1185">Reference proteome</keyword>
<feature type="chain" id="PRO_5045455388" description="Peptidase S53 domain-containing protein" evidence="2">
    <location>
        <begin position="31"/>
        <end position="1388"/>
    </location>
</feature>
<evidence type="ECO:0000259" key="3">
    <source>
        <dbReference type="PROSITE" id="PS51695"/>
    </source>
</evidence>
<dbReference type="InterPro" id="IPR030400">
    <property type="entry name" value="Sedolisin_dom"/>
</dbReference>
<sequence length="1388" mass="141343">MRTGRGIRPGTVATVLAVAAALLTAPLAHADAAPAPKGVRLTAAAISKLSQRYQNRIDGTPGQVAYEEGASVAPAMPTGPAGTGLGATAGKASGAASGSSSAAASGTSAFQQTGAWETARGFAETAALGGTGDWVGVFSGGTVARYDAEGNQVWDRAAGSFYADWQVKPVNAFQPWPYTPNLYQGYDPYQMSVTGRHAYVTGDVNGDGVDDIAVAYAVADSPFRPFTSPGSTLNNGTFVTVLDGRTGKTDWSKLVPGYVGNMLVQDGRLIVADATGPSWSVDPVAEQGDSRSSLTAYSFTRAAAGKLTAKTDWTYSTHAPWANWGDLEPLAHGEIAASWSDTPMGLGSPRPADGRVLVLNGADGKVAVDAETPGYPRMLAQDPTGDRVLVVEQRDPYDVVGWDLTSIDAHSGARKVITSREGTVPEAFAVAPSAHGHQARYAVAELGINADLSDGQSTVSGLDGKGGTLWSHTTASTVGGANAPTLALAFDTHGGGQVIASVSDPAQDTAAAPQAPEHTQLIAFDSGSGKTDWRQQGAVSGDQLTQYRGKLLTVGYDDTAYAVDPAKGGSRAMPLAGDPFAVVNTDVNGDGVKDMIVAGQSRGVFAVDGRTLKQATPTVLWHSTVDASVADLTLVPVGSGKAAGEVAAATGDGFSVLDVRTGAVRTTVHLPGYTDKLTVVGDGHGGSEIVVPGGGGLTAYTPDGAERWTYRPKGTAGKSLVFSTVATDASGHLLLEYSGTKDAPDSTTADPAPTVVSLDSATGVQVWAETPADPGAAAIAPTNSVFVSPYLPGADGHGVAVAFSGRQSSGEHLVQILDERTGAVLSTHESSNAYSFLGFTASKQIGMVELLTFDQMIYPADGSAPYEFRSFLGAQSALFVKTAGGTESFVGAGTGFWDYTLPFGNTGGGINSVASAGALGASVIQPARLGDGPGDDMIGVDTDWTDLDVSLQTVGSGSYQPDSYLHGLTTYKITDAAAAGTAPAVQPAAPRASGVSRNSASPLQGSEMRIGTATTPIRIQASHPTAHPEATGAAADGETAPGYTPQQIQARLGLKGDGTGQTVAIVDAFDYPTAEADLNHFAAHFGLPPTCDTAGAGTDCFDFQVTYADGAQPAGDTGWNEEAALDIEWAHSVAPHAKIVLVEAADSGMAALERADDAAAARHPAAVSNSWGESEFSEESFYDGHCKLADSVCVQSTGDNGYPSGYSATNPYVLAIGGTSLQLDAAGNTLGETAWSSTGGGLSYFEPRPAYQDGVQSSPLRATPDVSFVADPRTGVPVYITFATVSGTRSLWLEVGGTSLAAPIWSAIISSADQLRAAAGKPHLASAGPQGDTAHADVYALGGGFLRDVTSGSNGACGAECTAGPGYDTVTGLGSPTAGVDAALAALK</sequence>
<evidence type="ECO:0000313" key="4">
    <source>
        <dbReference type="EMBL" id="MFC1416676.1"/>
    </source>
</evidence>
<dbReference type="SUPFAM" id="SSF50998">
    <property type="entry name" value="Quinoprotein alcohol dehydrogenase-like"/>
    <property type="match status" value="1"/>
</dbReference>
<feature type="compositionally biased region" description="Polar residues" evidence="1">
    <location>
        <begin position="995"/>
        <end position="1004"/>
    </location>
</feature>
<evidence type="ECO:0000313" key="5">
    <source>
        <dbReference type="Proteomes" id="UP001592531"/>
    </source>
</evidence>
<dbReference type="InterPro" id="IPR050819">
    <property type="entry name" value="Tripeptidyl-peptidase_I"/>
</dbReference>
<proteinExistence type="predicted"/>
<dbReference type="InterPro" id="IPR011044">
    <property type="entry name" value="Quino_amine_DH_bsu"/>
</dbReference>
<dbReference type="PANTHER" id="PTHR14218:SF15">
    <property type="entry name" value="TRIPEPTIDYL-PEPTIDASE 1"/>
    <property type="match status" value="1"/>
</dbReference>
<feature type="region of interest" description="Disordered" evidence="1">
    <location>
        <begin position="984"/>
        <end position="1007"/>
    </location>
</feature>
<dbReference type="Proteomes" id="UP001592531">
    <property type="component" value="Unassembled WGS sequence"/>
</dbReference>
<keyword evidence="2" id="KW-0732">Signal</keyword>
<dbReference type="PROSITE" id="PS51695">
    <property type="entry name" value="SEDOLISIN"/>
    <property type="match status" value="1"/>
</dbReference>
<evidence type="ECO:0000256" key="1">
    <source>
        <dbReference type="SAM" id="MobiDB-lite"/>
    </source>
</evidence>
<accession>A0ABV6VSW1</accession>
<name>A0ABV6VSW1_9ACTN</name>
<dbReference type="SUPFAM" id="SSF52743">
    <property type="entry name" value="Subtilisin-like"/>
    <property type="match status" value="1"/>
</dbReference>